<accession>A0A3M8CAM8</accession>
<dbReference type="EMBL" id="RHHR01000022">
    <property type="protein sequence ID" value="RNB72790.1"/>
    <property type="molecule type" value="Genomic_DNA"/>
</dbReference>
<dbReference type="Proteomes" id="UP000282028">
    <property type="component" value="Unassembled WGS sequence"/>
</dbReference>
<gene>
    <name evidence="1" type="ORF">EDM52_13650</name>
</gene>
<reference evidence="1 2" key="1">
    <citation type="submission" date="2018-10" db="EMBL/GenBank/DDBJ databases">
        <title>Phylogenomics of Brevibacillus.</title>
        <authorList>
            <person name="Dunlap C."/>
        </authorList>
    </citation>
    <scope>NUCLEOTIDE SEQUENCE [LARGE SCALE GENOMIC DNA]</scope>
    <source>
        <strain evidence="1 2">JCM 12215</strain>
    </source>
</reference>
<organism evidence="1 2">
    <name type="scientific">Brevibacillus invocatus</name>
    <dbReference type="NCBI Taxonomy" id="173959"/>
    <lineage>
        <taxon>Bacteria</taxon>
        <taxon>Bacillati</taxon>
        <taxon>Bacillota</taxon>
        <taxon>Bacilli</taxon>
        <taxon>Bacillales</taxon>
        <taxon>Paenibacillaceae</taxon>
        <taxon>Brevibacillus</taxon>
    </lineage>
</organism>
<proteinExistence type="predicted"/>
<keyword evidence="2" id="KW-1185">Reference proteome</keyword>
<sequence>MSWMFHVKQFCQQELDEYCRITNRKEIAMNFGINKTSESLFFLRAFTVIPAEASGQTFHSLGMGEKTAFEKCNKTDFLAGMKGECLQLTPAKDCRHYWVTMSQSLG</sequence>
<name>A0A3M8CAM8_9BACL</name>
<dbReference type="AlphaFoldDB" id="A0A3M8CAM8"/>
<comment type="caution">
    <text evidence="1">The sequence shown here is derived from an EMBL/GenBank/DDBJ whole genome shotgun (WGS) entry which is preliminary data.</text>
</comment>
<protein>
    <submittedName>
        <fullName evidence="1">Uncharacterized protein</fullName>
    </submittedName>
</protein>
<evidence type="ECO:0000313" key="2">
    <source>
        <dbReference type="Proteomes" id="UP000282028"/>
    </source>
</evidence>
<evidence type="ECO:0000313" key="1">
    <source>
        <dbReference type="EMBL" id="RNB72790.1"/>
    </source>
</evidence>